<protein>
    <submittedName>
        <fullName evidence="2">Pimeloyl-ACP methyl ester carboxylesterase</fullName>
    </submittedName>
</protein>
<proteinExistence type="predicted"/>
<dbReference type="Proteomes" id="UP000562027">
    <property type="component" value="Unassembled WGS sequence"/>
</dbReference>
<dbReference type="InterPro" id="IPR029058">
    <property type="entry name" value="AB_hydrolase_fold"/>
</dbReference>
<dbReference type="SUPFAM" id="SSF53474">
    <property type="entry name" value="alpha/beta-Hydrolases"/>
    <property type="match status" value="1"/>
</dbReference>
<dbReference type="PANTHER" id="PTHR42886">
    <property type="entry name" value="RE40534P-RELATED"/>
    <property type="match status" value="1"/>
</dbReference>
<dbReference type="Gene3D" id="3.40.50.1820">
    <property type="entry name" value="alpha/beta hydrolase"/>
    <property type="match status" value="1"/>
</dbReference>
<evidence type="ECO:0000313" key="2">
    <source>
        <dbReference type="EMBL" id="MBB4843063.1"/>
    </source>
</evidence>
<dbReference type="EMBL" id="JACHLP010000003">
    <property type="protein sequence ID" value="MBB4843063.1"/>
    <property type="molecule type" value="Genomic_DNA"/>
</dbReference>
<keyword evidence="3" id="KW-1185">Reference proteome</keyword>
<comment type="caution">
    <text evidence="2">The sequence shown here is derived from an EMBL/GenBank/DDBJ whole genome shotgun (WGS) entry which is preliminary data.</text>
</comment>
<accession>A0A840L8H1</accession>
<gene>
    <name evidence="2" type="ORF">HNP55_001582</name>
</gene>
<dbReference type="RefSeq" id="WP_184298002.1">
    <property type="nucleotide sequence ID" value="NZ_JACHLP010000003.1"/>
</dbReference>
<reference evidence="2 3" key="1">
    <citation type="submission" date="2020-08" db="EMBL/GenBank/DDBJ databases">
        <title>Functional genomics of gut bacteria from endangered species of beetles.</title>
        <authorList>
            <person name="Carlos-Shanley C."/>
        </authorList>
    </citation>
    <scope>NUCLEOTIDE SEQUENCE [LARGE SCALE GENOMIC DNA]</scope>
    <source>
        <strain evidence="2 3">S00239</strain>
    </source>
</reference>
<name>A0A840L8H1_9BURK</name>
<dbReference type="AlphaFoldDB" id="A0A840L8H1"/>
<dbReference type="InterPro" id="IPR000073">
    <property type="entry name" value="AB_hydrolase_1"/>
</dbReference>
<evidence type="ECO:0000259" key="1">
    <source>
        <dbReference type="Pfam" id="PF00561"/>
    </source>
</evidence>
<evidence type="ECO:0000313" key="3">
    <source>
        <dbReference type="Proteomes" id="UP000562027"/>
    </source>
</evidence>
<dbReference type="Pfam" id="PF00561">
    <property type="entry name" value="Abhydrolase_1"/>
    <property type="match status" value="1"/>
</dbReference>
<dbReference type="PANTHER" id="PTHR42886:SF29">
    <property type="entry name" value="PUMMELIG, ISOFORM A"/>
    <property type="match status" value="1"/>
</dbReference>
<feature type="domain" description="AB hydrolase-1" evidence="1">
    <location>
        <begin position="40"/>
        <end position="154"/>
    </location>
</feature>
<sequence length="277" mass="30264">MPPAPSLVSETHQLPSPAGQLFAKIWWPPALEPRLAAHVPIVLLHDSLGCVELWRDFPAALARSTGRPVVAYDRLGFGRSQARPDPLPLPPGFVEDEALGGFASLRAGLGLERFIAFGHSVGGGMAAFCAAHHPRHCLGLITESAQAFVEDRTLAGVAEAKAGFADPVQLQRLGRYHTEGKARWVLDAWVQTWLSPGFADWSLRKAMQALPCPHLALHGSEDEYGSTRHPELLRQWSGGKTQVQIIEGCKHVPHREREAEVLERVGRFLAAERISGN</sequence>
<organism evidence="2 3">
    <name type="scientific">Roseateles oligotrophus</name>
    <dbReference type="NCBI Taxonomy" id="1769250"/>
    <lineage>
        <taxon>Bacteria</taxon>
        <taxon>Pseudomonadati</taxon>
        <taxon>Pseudomonadota</taxon>
        <taxon>Betaproteobacteria</taxon>
        <taxon>Burkholderiales</taxon>
        <taxon>Sphaerotilaceae</taxon>
        <taxon>Roseateles</taxon>
    </lineage>
</organism>